<dbReference type="InterPro" id="IPR038213">
    <property type="entry name" value="IFI6/IFI27-like_sf"/>
</dbReference>
<evidence type="ECO:0000256" key="1">
    <source>
        <dbReference type="ARBA" id="ARBA00004141"/>
    </source>
</evidence>
<keyword evidence="8" id="KW-1185">Reference proteome</keyword>
<keyword evidence="3 6" id="KW-0812">Transmembrane</keyword>
<feature type="transmembrane region" description="Helical" evidence="6">
    <location>
        <begin position="129"/>
        <end position="147"/>
    </location>
</feature>
<dbReference type="GO" id="GO:0016020">
    <property type="term" value="C:membrane"/>
    <property type="evidence" value="ECO:0007669"/>
    <property type="project" value="UniProtKB-SubCell"/>
</dbReference>
<evidence type="ECO:0000256" key="3">
    <source>
        <dbReference type="ARBA" id="ARBA00022692"/>
    </source>
</evidence>
<dbReference type="Proteomes" id="UP001220324">
    <property type="component" value="Unassembled WGS sequence"/>
</dbReference>
<reference evidence="7 8" key="1">
    <citation type="journal article" date="2023" name="IMA Fungus">
        <title>Comparative genomic study of the Penicillium genus elucidates a diverse pangenome and 15 lateral gene transfer events.</title>
        <authorList>
            <person name="Petersen C."/>
            <person name="Sorensen T."/>
            <person name="Nielsen M.R."/>
            <person name="Sondergaard T.E."/>
            <person name="Sorensen J.L."/>
            <person name="Fitzpatrick D.A."/>
            <person name="Frisvad J.C."/>
            <person name="Nielsen K.L."/>
        </authorList>
    </citation>
    <scope>NUCLEOTIDE SEQUENCE [LARGE SCALE GENOMIC DNA]</scope>
    <source>
        <strain evidence="7 8">IBT 35679</strain>
    </source>
</reference>
<dbReference type="EMBL" id="JAQIZZ010000004">
    <property type="protein sequence ID" value="KAJ5544158.1"/>
    <property type="molecule type" value="Genomic_DNA"/>
</dbReference>
<comment type="subcellular location">
    <subcellularLocation>
        <location evidence="1">Membrane</location>
        <topology evidence="1">Multi-pass membrane protein</topology>
    </subcellularLocation>
</comment>
<keyword evidence="5 6" id="KW-0472">Membrane</keyword>
<evidence type="ECO:0000256" key="4">
    <source>
        <dbReference type="ARBA" id="ARBA00022989"/>
    </source>
</evidence>
<dbReference type="AlphaFoldDB" id="A0AAD6GFE9"/>
<protein>
    <recommendedName>
        <fullName evidence="9">Transmembrane protein</fullName>
    </recommendedName>
</protein>
<gene>
    <name evidence="7" type="ORF">N7494_005437</name>
</gene>
<evidence type="ECO:0000313" key="8">
    <source>
        <dbReference type="Proteomes" id="UP001220324"/>
    </source>
</evidence>
<evidence type="ECO:0000313" key="7">
    <source>
        <dbReference type="EMBL" id="KAJ5544158.1"/>
    </source>
</evidence>
<comment type="similarity">
    <text evidence="2">Belongs to the IFI6/IFI27 family.</text>
</comment>
<comment type="caution">
    <text evidence="7">The sequence shown here is derived from an EMBL/GenBank/DDBJ whole genome shotgun (WGS) entry which is preliminary data.</text>
</comment>
<keyword evidence="4 6" id="KW-1133">Transmembrane helix</keyword>
<proteinExistence type="inferred from homology"/>
<organism evidence="7 8">
    <name type="scientific">Penicillium frequentans</name>
    <dbReference type="NCBI Taxonomy" id="3151616"/>
    <lineage>
        <taxon>Eukaryota</taxon>
        <taxon>Fungi</taxon>
        <taxon>Dikarya</taxon>
        <taxon>Ascomycota</taxon>
        <taxon>Pezizomycotina</taxon>
        <taxon>Eurotiomycetes</taxon>
        <taxon>Eurotiomycetidae</taxon>
        <taxon>Eurotiales</taxon>
        <taxon>Aspergillaceae</taxon>
        <taxon>Penicillium</taxon>
    </lineage>
</organism>
<feature type="transmembrane region" description="Helical" evidence="6">
    <location>
        <begin position="62"/>
        <end position="90"/>
    </location>
</feature>
<evidence type="ECO:0000256" key="5">
    <source>
        <dbReference type="ARBA" id="ARBA00023136"/>
    </source>
</evidence>
<dbReference type="InterPro" id="IPR009311">
    <property type="entry name" value="IFI6/IFI27-like"/>
</dbReference>
<dbReference type="Pfam" id="PF06140">
    <property type="entry name" value="Ifi-6-16"/>
    <property type="match status" value="1"/>
</dbReference>
<evidence type="ECO:0000256" key="2">
    <source>
        <dbReference type="ARBA" id="ARBA00007262"/>
    </source>
</evidence>
<accession>A0AAD6GFE9</accession>
<feature type="transmembrane region" description="Helical" evidence="6">
    <location>
        <begin position="102"/>
        <end position="123"/>
    </location>
</feature>
<dbReference type="Gene3D" id="6.10.110.10">
    <property type="match status" value="1"/>
</dbReference>
<evidence type="ECO:0000256" key="6">
    <source>
        <dbReference type="SAM" id="Phobius"/>
    </source>
</evidence>
<evidence type="ECO:0008006" key="9">
    <source>
        <dbReference type="Google" id="ProtNLM"/>
    </source>
</evidence>
<name>A0AAD6GFE9_9EURO</name>
<sequence length="150" mass="16357">MAPFDLFVASLNFTRAESLSSGFHTLVVDRSLFLTWLQQVSETWSWHDWTEKGLEWLSRPDILAAITAWWITFTVLVTILLCLGFGPIGVLPGSLAAAFQSWMYGGFTPAGGIFATLTSMAMLGLLVPGVVILASLIALAVAITVWVNHE</sequence>